<organism evidence="1">
    <name type="scientific">marine metagenome</name>
    <dbReference type="NCBI Taxonomy" id="408172"/>
    <lineage>
        <taxon>unclassified sequences</taxon>
        <taxon>metagenomes</taxon>
        <taxon>ecological metagenomes</taxon>
    </lineage>
</organism>
<evidence type="ECO:0000313" key="1">
    <source>
        <dbReference type="EMBL" id="SVD71098.1"/>
    </source>
</evidence>
<gene>
    <name evidence="1" type="ORF">METZ01_LOCUS423952</name>
</gene>
<proteinExistence type="predicted"/>
<reference evidence="1" key="1">
    <citation type="submission" date="2018-05" db="EMBL/GenBank/DDBJ databases">
        <authorList>
            <person name="Lanie J.A."/>
            <person name="Ng W.-L."/>
            <person name="Kazmierczak K.M."/>
            <person name="Andrzejewski T.M."/>
            <person name="Davidsen T.M."/>
            <person name="Wayne K.J."/>
            <person name="Tettelin H."/>
            <person name="Glass J.I."/>
            <person name="Rusch D."/>
            <person name="Podicherti R."/>
            <person name="Tsui H.-C.T."/>
            <person name="Winkler M.E."/>
        </authorList>
    </citation>
    <scope>NUCLEOTIDE SEQUENCE</scope>
</reference>
<sequence length="191" mass="23031">MTNETTMKSLRQVAIKNGDRFYEGRPCLQKRHTKRYTSDNRCVECKKVSDAKTYQRDKENILKRNKIRYSTPEYKKRHTEWKMKRYHNDPVHRLKDIRRRQLLQFIKSVNGTKTGKTEELLGYTAKELKEHLESLFKDGMTWENQGKWHIDHRIPQSYFTSIDQIKECFALENLKPEWGDWNMSKGNRFIG</sequence>
<evidence type="ECO:0008006" key="2">
    <source>
        <dbReference type="Google" id="ProtNLM"/>
    </source>
</evidence>
<name>A0A382XLB8_9ZZZZ</name>
<dbReference type="EMBL" id="UINC01168191">
    <property type="protein sequence ID" value="SVD71098.1"/>
    <property type="molecule type" value="Genomic_DNA"/>
</dbReference>
<protein>
    <recommendedName>
        <fullName evidence="2">Nuclease associated modular domain-containing protein</fullName>
    </recommendedName>
</protein>
<accession>A0A382XLB8</accession>
<dbReference type="AlphaFoldDB" id="A0A382XLB8"/>